<dbReference type="PANTHER" id="PTHR21192">
    <property type="entry name" value="NUCLEAR PROTEIN E3-3"/>
    <property type="match status" value="1"/>
</dbReference>
<dbReference type="InterPro" id="IPR034095">
    <property type="entry name" value="NDUF3"/>
</dbReference>
<dbReference type="InterPro" id="IPR007523">
    <property type="entry name" value="NDUFAF3/AAMDC"/>
</dbReference>
<evidence type="ECO:0000256" key="2">
    <source>
        <dbReference type="ARBA" id="ARBA00021776"/>
    </source>
</evidence>
<dbReference type="AlphaFoldDB" id="A0A0W0GCF8"/>
<dbReference type="GO" id="GO:0005743">
    <property type="term" value="C:mitochondrial inner membrane"/>
    <property type="evidence" value="ECO:0007669"/>
    <property type="project" value="TreeGrafter"/>
</dbReference>
<proteinExistence type="inferred from homology"/>
<comment type="subcellular location">
    <subcellularLocation>
        <location evidence="1">Mitochondrion</location>
    </subcellularLocation>
</comment>
<dbReference type="Gene3D" id="3.40.1230.10">
    <property type="entry name" value="MTH938-like"/>
    <property type="match status" value="1"/>
</dbReference>
<dbReference type="GO" id="GO:0032981">
    <property type="term" value="P:mitochondrial respiratory chain complex I assembly"/>
    <property type="evidence" value="ECO:0007669"/>
    <property type="project" value="InterPro"/>
</dbReference>
<gene>
    <name evidence="5" type="ORF">WG66_1159</name>
</gene>
<organism evidence="5 6">
    <name type="scientific">Moniliophthora roreri</name>
    <name type="common">Frosty pod rot fungus</name>
    <name type="synonym">Monilia roreri</name>
    <dbReference type="NCBI Taxonomy" id="221103"/>
    <lineage>
        <taxon>Eukaryota</taxon>
        <taxon>Fungi</taxon>
        <taxon>Dikarya</taxon>
        <taxon>Basidiomycota</taxon>
        <taxon>Agaricomycotina</taxon>
        <taxon>Agaricomycetes</taxon>
        <taxon>Agaricomycetidae</taxon>
        <taxon>Agaricales</taxon>
        <taxon>Marasmiineae</taxon>
        <taxon>Marasmiaceae</taxon>
        <taxon>Moniliophthora</taxon>
    </lineage>
</organism>
<dbReference type="SUPFAM" id="SSF64076">
    <property type="entry name" value="MTH938-like"/>
    <property type="match status" value="1"/>
</dbReference>
<evidence type="ECO:0000313" key="6">
    <source>
        <dbReference type="Proteomes" id="UP000054988"/>
    </source>
</evidence>
<protein>
    <recommendedName>
        <fullName evidence="2">NADH dehydrogenase [ubiquinone] 1 alpha subcomplex assembly factor 3</fullName>
    </recommendedName>
</protein>
<dbReference type="EMBL" id="LATX01000430">
    <property type="protein sequence ID" value="KTB46255.1"/>
    <property type="molecule type" value="Genomic_DNA"/>
</dbReference>
<evidence type="ECO:0000256" key="3">
    <source>
        <dbReference type="ARBA" id="ARBA00023128"/>
    </source>
</evidence>
<name>A0A0W0GCF8_MONRR</name>
<dbReference type="InterPro" id="IPR036748">
    <property type="entry name" value="MTH938-like_sf"/>
</dbReference>
<sequence>MLASVALRNIRRLAGSPTFRNLSKCSVLTRTLPKTAHFHTGSITRNGPRREPFINILADSDLPPPPVQVSSITSNGIHLTDGLVIPSACIFLEGKVFLWDVPVLNVSKGWEGWVKDMFEVFEVVSPRPEILLLGTGKTLVQPPPFVREYLNSLGIQVDVLDTRNACSYYNLLSEEGRRVAAALLPLTPRAYPGLDESLRVRITKVSISTGGLGGQHTAAIKNARDTSETGTFCAPSKTYHVFESIIKSWSKFL</sequence>
<keyword evidence="3" id="KW-0496">Mitochondrion</keyword>
<evidence type="ECO:0000256" key="1">
    <source>
        <dbReference type="ARBA" id="ARBA00004173"/>
    </source>
</evidence>
<accession>A0A0W0GCF8</accession>
<dbReference type="Pfam" id="PF04430">
    <property type="entry name" value="DUF498"/>
    <property type="match status" value="1"/>
</dbReference>
<evidence type="ECO:0000313" key="5">
    <source>
        <dbReference type="EMBL" id="KTB46255.1"/>
    </source>
</evidence>
<dbReference type="PANTHER" id="PTHR21192:SF2">
    <property type="entry name" value="NADH DEHYDROGENASE [UBIQUINONE] 1 ALPHA SUBCOMPLEX ASSEMBLY FACTOR 3"/>
    <property type="match status" value="1"/>
</dbReference>
<dbReference type="CDD" id="cd05125">
    <property type="entry name" value="Mth938_2P1-like"/>
    <property type="match status" value="1"/>
</dbReference>
<comment type="similarity">
    <text evidence="4">Belongs to the NDUFAF3 family.</text>
</comment>
<dbReference type="Proteomes" id="UP000054988">
    <property type="component" value="Unassembled WGS sequence"/>
</dbReference>
<reference evidence="5 6" key="1">
    <citation type="submission" date="2015-12" db="EMBL/GenBank/DDBJ databases">
        <title>Draft genome sequence of Moniliophthora roreri, the causal agent of frosty pod rot of cacao.</title>
        <authorList>
            <person name="Aime M.C."/>
            <person name="Diaz-Valderrama J.R."/>
            <person name="Kijpornyongpan T."/>
            <person name="Phillips-Mora W."/>
        </authorList>
    </citation>
    <scope>NUCLEOTIDE SEQUENCE [LARGE SCALE GENOMIC DNA]</scope>
    <source>
        <strain evidence="5 6">MCA 2952</strain>
    </source>
</reference>
<comment type="caution">
    <text evidence="5">The sequence shown here is derived from an EMBL/GenBank/DDBJ whole genome shotgun (WGS) entry which is preliminary data.</text>
</comment>
<evidence type="ECO:0000256" key="4">
    <source>
        <dbReference type="ARBA" id="ARBA00049984"/>
    </source>
</evidence>
<dbReference type="eggNOG" id="KOG3363">
    <property type="taxonomic scope" value="Eukaryota"/>
</dbReference>